<dbReference type="SMART" id="SM01162">
    <property type="entry name" value="DUF1771"/>
    <property type="match status" value="1"/>
</dbReference>
<dbReference type="InterPro" id="IPR002625">
    <property type="entry name" value="Smr_dom"/>
</dbReference>
<feature type="region of interest" description="Disordered" evidence="1">
    <location>
        <begin position="1"/>
        <end position="34"/>
    </location>
</feature>
<name>A0A9R1TVV5_9HYME</name>
<feature type="region of interest" description="Disordered" evidence="1">
    <location>
        <begin position="614"/>
        <end position="634"/>
    </location>
</feature>
<dbReference type="GO" id="GO:0005634">
    <property type="term" value="C:nucleus"/>
    <property type="evidence" value="ECO:0007669"/>
    <property type="project" value="TreeGrafter"/>
</dbReference>
<dbReference type="GO" id="GO:0043130">
    <property type="term" value="F:ubiquitin binding"/>
    <property type="evidence" value="ECO:0007669"/>
    <property type="project" value="InterPro"/>
</dbReference>
<feature type="region of interest" description="Disordered" evidence="1">
    <location>
        <begin position="698"/>
        <end position="749"/>
    </location>
</feature>
<evidence type="ECO:0000259" key="2">
    <source>
        <dbReference type="PROSITE" id="PS50828"/>
    </source>
</evidence>
<dbReference type="PANTHER" id="PTHR46535:SF1">
    <property type="entry name" value="NEDD4-BINDING PROTEIN 2"/>
    <property type="match status" value="1"/>
</dbReference>
<feature type="region of interest" description="Disordered" evidence="1">
    <location>
        <begin position="223"/>
        <end position="242"/>
    </location>
</feature>
<dbReference type="InterPro" id="IPR027417">
    <property type="entry name" value="P-loop_NTPase"/>
</dbReference>
<feature type="region of interest" description="Disordered" evidence="1">
    <location>
        <begin position="156"/>
        <end position="194"/>
    </location>
</feature>
<dbReference type="Proteomes" id="UP000694866">
    <property type="component" value="Unplaced"/>
</dbReference>
<dbReference type="Pfam" id="PF08590">
    <property type="entry name" value="DUF1771"/>
    <property type="match status" value="1"/>
</dbReference>
<dbReference type="KEGG" id="fas:105263706"/>
<feature type="compositionally biased region" description="Acidic residues" evidence="1">
    <location>
        <begin position="1128"/>
        <end position="1139"/>
    </location>
</feature>
<evidence type="ECO:0000256" key="1">
    <source>
        <dbReference type="SAM" id="MobiDB-lite"/>
    </source>
</evidence>
<evidence type="ECO:0000313" key="6">
    <source>
        <dbReference type="RefSeq" id="XP_011298395.1"/>
    </source>
</evidence>
<dbReference type="InterPro" id="IPR003892">
    <property type="entry name" value="CUE"/>
</dbReference>
<feature type="compositionally biased region" description="Acidic residues" evidence="1">
    <location>
        <begin position="720"/>
        <end position="732"/>
    </location>
</feature>
<accession>A0A9R1TVV5</accession>
<accession>A0A9R1SWG4</accession>
<dbReference type="Gene3D" id="3.30.1370.110">
    <property type="match status" value="1"/>
</dbReference>
<feature type="domain" description="Smr" evidence="2">
    <location>
        <begin position="1481"/>
        <end position="1561"/>
    </location>
</feature>
<feature type="compositionally biased region" description="Basic and acidic residues" evidence="1">
    <location>
        <begin position="698"/>
        <end position="719"/>
    </location>
</feature>
<feature type="compositionally biased region" description="Basic and acidic residues" evidence="1">
    <location>
        <begin position="733"/>
        <end position="748"/>
    </location>
</feature>
<feature type="compositionally biased region" description="Polar residues" evidence="1">
    <location>
        <begin position="184"/>
        <end position="194"/>
    </location>
</feature>
<dbReference type="RefSeq" id="XP_011298395.1">
    <property type="nucleotide sequence ID" value="XM_011300093.1"/>
</dbReference>
<dbReference type="CDD" id="cd14279">
    <property type="entry name" value="CUE"/>
    <property type="match status" value="1"/>
</dbReference>
<dbReference type="SUPFAM" id="SSF52540">
    <property type="entry name" value="P-loop containing nucleoside triphosphate hydrolases"/>
    <property type="match status" value="1"/>
</dbReference>
<feature type="compositionally biased region" description="Basic and acidic residues" evidence="1">
    <location>
        <begin position="617"/>
        <end position="626"/>
    </location>
</feature>
<feature type="domain" description="CUE" evidence="3">
    <location>
        <begin position="1032"/>
        <end position="1075"/>
    </location>
</feature>
<feature type="region of interest" description="Disordered" evidence="1">
    <location>
        <begin position="1155"/>
        <end position="1184"/>
    </location>
</feature>
<dbReference type="SMART" id="SM00463">
    <property type="entry name" value="SMR"/>
    <property type="match status" value="1"/>
</dbReference>
<dbReference type="OrthoDB" id="3231855at2759"/>
<dbReference type="RefSeq" id="XP_011298394.1">
    <property type="nucleotide sequence ID" value="XM_011300092.1"/>
</dbReference>
<dbReference type="Gene3D" id="3.40.50.300">
    <property type="entry name" value="P-loop containing nucleotide triphosphate hydrolases"/>
    <property type="match status" value="1"/>
</dbReference>
<dbReference type="InterPro" id="IPR052772">
    <property type="entry name" value="Endo/PolyKinase_Domain-Protein"/>
</dbReference>
<reference evidence="5 6" key="1">
    <citation type="submission" date="2025-04" db="UniProtKB">
        <authorList>
            <consortium name="RefSeq"/>
        </authorList>
    </citation>
    <scope>IDENTIFICATION</scope>
    <source>
        <strain evidence="5 6">USDA-PBARC FA_bdor</strain>
        <tissue evidence="5 6">Whole organism</tissue>
    </source>
</reference>
<evidence type="ECO:0000259" key="3">
    <source>
        <dbReference type="PROSITE" id="PS51140"/>
    </source>
</evidence>
<dbReference type="InterPro" id="IPR036063">
    <property type="entry name" value="Smr_dom_sf"/>
</dbReference>
<sequence length="1567" mass="175357">MASNDQWPPVAPVGKNSAKNRSSGNVKRPTKEDQQQVLSGLTEMFQKTLESEVILSVAHNCDWELQSCIDALIALSSTVESPDKQTRGAFVLVSRDSGEQTEPYAQDLEPDFFKMDKIELQKQKDEFKKFEKIKKTTSKNRMGSFRGNISKLDSKYQEKHNPGSFDSIWNPPKPQSKADEKNWNDNSDSGNNAQFVLPQMPLKANPWIEGLKQVSTNPLSLNTHNPSVFSEKNSISSQNKPKKESEFCGLKVQYRIAGMESSSEDDDADVVIEQELNCSIPTSLPVNVSQLLSSSIQSPPQVACSYKAKTITTPSPPRTPKRSIHEATLDRIKRAILNRQKIMVLMRGLPGSGKSSLAKSLVSTLAGNPSDYIFSSDDYFVTLGCGIYMYDPRRIEDAHTTNQKKVNEALKREKTPVIVDNTNTQAWEMRPYAAMAVKFGYIVVTLEPDTSWATNVSQLAKKNSHGVPKEKIEQMLLRFEPGITGEKLLVMFSLRYPPGSDPRELNITEDCKNDTEQVSGPTLIVADRLLELEESADKKDEGVGNITLAEVTELDEFKPNPGEEYILQVLGAIGSERKNSVVATDLPSMPDLSNEEINSPNHDILSHCSEMQEQDEEFGKKGKRNGESPVDQMEDDGVRSAVHNFLSELTQGYNSTSGGFVPEQRQSTVIITELFEEQEIQNVEDIAVSLLESTDIGDGEKHGDIKQEGQPEVIQKKSEDEELPILENEAPIEDEKIENSSGEDRDMSIIDAENLSDIETTEEPGEPQTQSTLGNFFNMINVLILGNTQDEEAQGIDTEIEEGKELKEYSLLEEPQLESKIVPNSAPESIFRDHVNINSSIAEIKAAIDSTDSDVLTQKINSSDNQEGREFYSLESESLVSVKMSSLEETNVFSSELEKVECIPNEEMETKPESSAEPEILDNINRITWKESPFPVDDLLLPKMSTLDKASCNVPKHDASTNTSYYDFNVSYIGGTSEPMYRVIPAFNRYINESIPHIQPERPPVKLMLDKSSMTGNIFSREGNPEVEGAEEKKDRFFELMELFPDIPRDYLAEIYEKVNEDLDWAVELLLEGVTENVIIKPEENSGLQESSTEQGNITSSEIVQFTVLDSSPPQSPGSTVQSKDENQVEDEDKQQEENEEKYLEELGVIEGVKDSAADVSDDAASTSTTSVSRLESIEDEKSSESDELLDLNLGFDCIKGLEKALGIPNFHIPESFSPVIQIKKSVAEELYASWIESLSQQANTRHEQLDQMMAEDAELARSLERRMELEGAITSDNSVEPNLEQIMDMELALAKYKNELKSIISRETPDDLAARLSRQMLHEAIPDIDPDALNEILQFYHGNFKEAFEVIQMETGRAIVPCDTLKKQKILMDKVKEEDRNLGEREPPIIVVRTRAKDERLGYNTALAHARDSREEAQRQLSLKIQNYNKAAEAYRKGCPGVAAYYSQVARLHTKNIDAAHAAAASAFVEAQSWDDEETLDLHNLFVSEALTALDEFLEYHMEKLMRSNKRSSKIYIITGRGARSNNGTSKIKPAVSQKLISKNIKFSEANPGCLKVTLYKKKWSN</sequence>
<protein>
    <submittedName>
        <fullName evidence="5 6">NEDD4-binding protein 2</fullName>
    </submittedName>
</protein>
<dbReference type="InterPro" id="IPR013899">
    <property type="entry name" value="DUF1771"/>
</dbReference>
<dbReference type="GO" id="GO:0004519">
    <property type="term" value="F:endonuclease activity"/>
    <property type="evidence" value="ECO:0007669"/>
    <property type="project" value="TreeGrafter"/>
</dbReference>
<dbReference type="GeneID" id="105263706"/>
<dbReference type="SUPFAM" id="SSF160443">
    <property type="entry name" value="SMR domain-like"/>
    <property type="match status" value="1"/>
</dbReference>
<feature type="region of interest" description="Disordered" evidence="1">
    <location>
        <begin position="1109"/>
        <end position="1139"/>
    </location>
</feature>
<organism evidence="4 5">
    <name type="scientific">Fopius arisanus</name>
    <dbReference type="NCBI Taxonomy" id="64838"/>
    <lineage>
        <taxon>Eukaryota</taxon>
        <taxon>Metazoa</taxon>
        <taxon>Ecdysozoa</taxon>
        <taxon>Arthropoda</taxon>
        <taxon>Hexapoda</taxon>
        <taxon>Insecta</taxon>
        <taxon>Pterygota</taxon>
        <taxon>Neoptera</taxon>
        <taxon>Endopterygota</taxon>
        <taxon>Hymenoptera</taxon>
        <taxon>Apocrita</taxon>
        <taxon>Ichneumonoidea</taxon>
        <taxon>Braconidae</taxon>
        <taxon>Opiinae</taxon>
        <taxon>Fopius</taxon>
    </lineage>
</organism>
<evidence type="ECO:0000313" key="5">
    <source>
        <dbReference type="RefSeq" id="XP_011298394.1"/>
    </source>
</evidence>
<dbReference type="PROSITE" id="PS50828">
    <property type="entry name" value="SMR"/>
    <property type="match status" value="1"/>
</dbReference>
<feature type="compositionally biased region" description="Polar residues" evidence="1">
    <location>
        <begin position="223"/>
        <end position="239"/>
    </location>
</feature>
<gene>
    <name evidence="5 6" type="primary">LOC105263706</name>
</gene>
<dbReference type="PROSITE" id="PS51140">
    <property type="entry name" value="CUE"/>
    <property type="match status" value="1"/>
</dbReference>
<dbReference type="Pfam" id="PF13671">
    <property type="entry name" value="AAA_33"/>
    <property type="match status" value="1"/>
</dbReference>
<evidence type="ECO:0000313" key="4">
    <source>
        <dbReference type="Proteomes" id="UP000694866"/>
    </source>
</evidence>
<feature type="compositionally biased region" description="Low complexity" evidence="1">
    <location>
        <begin position="1163"/>
        <end position="1175"/>
    </location>
</feature>
<proteinExistence type="predicted"/>
<feature type="compositionally biased region" description="Polar residues" evidence="1">
    <location>
        <begin position="1109"/>
        <end position="1122"/>
    </location>
</feature>
<keyword evidence="4" id="KW-1185">Reference proteome</keyword>
<dbReference type="PANTHER" id="PTHR46535">
    <property type="entry name" value="NEDD4-BINDING PROTEIN 2"/>
    <property type="match status" value="1"/>
</dbReference>